<dbReference type="eggNOG" id="COG0810">
    <property type="taxonomic scope" value="Bacteria"/>
</dbReference>
<evidence type="ECO:0000256" key="2">
    <source>
        <dbReference type="SAM" id="SignalP"/>
    </source>
</evidence>
<evidence type="ECO:0000313" key="3">
    <source>
        <dbReference type="EMBL" id="AFL89656.1"/>
    </source>
</evidence>
<keyword evidence="2" id="KW-0732">Signal</keyword>
<dbReference type="PATRIC" id="fig|926566.3.peg.3383"/>
<feature type="compositionally biased region" description="Low complexity" evidence="1">
    <location>
        <begin position="390"/>
        <end position="456"/>
    </location>
</feature>
<feature type="compositionally biased region" description="Gly residues" evidence="1">
    <location>
        <begin position="309"/>
        <end position="329"/>
    </location>
</feature>
<evidence type="ECO:0000256" key="1">
    <source>
        <dbReference type="SAM" id="MobiDB-lite"/>
    </source>
</evidence>
<dbReference type="KEGG" id="trs:Terro_3442"/>
<feature type="region of interest" description="Disordered" evidence="1">
    <location>
        <begin position="221"/>
        <end position="483"/>
    </location>
</feature>
<protein>
    <submittedName>
        <fullName evidence="3">Cell division protein</fullName>
    </submittedName>
</protein>
<dbReference type="HOGENOM" id="CLU_564899_0_0_0"/>
<dbReference type="Pfam" id="PF12779">
    <property type="entry name" value="WXXGXW"/>
    <property type="match status" value="2"/>
</dbReference>
<feature type="chain" id="PRO_5003684194" evidence="2">
    <location>
        <begin position="30"/>
        <end position="483"/>
    </location>
</feature>
<feature type="compositionally biased region" description="Low complexity" evidence="1">
    <location>
        <begin position="330"/>
        <end position="374"/>
    </location>
</feature>
<evidence type="ECO:0000313" key="4">
    <source>
        <dbReference type="Proteomes" id="UP000006056"/>
    </source>
</evidence>
<keyword evidence="3" id="KW-0131">Cell cycle</keyword>
<sequence>MSTTRNLRRTLVATLAIAATSMAVTPLHAQFGLSISIGATSQVPPPPLPIYEQPEAPGDGYIWTPGYWAWDDEVQDYFWVPGTWVMAPEPGLLWTPGYWGFDNGAYGFHDGYWGQHVGFYGGVNYGFGYFGSGYEGGYWNGNNFYYNTAVNRINRSFVRNTYDRPMRPEWNNRGPRYAFNGPGGVNVRPSRGEQQAFREHHFDATGFQRNQQSFARQDRGQFSNFNHGAPPAAATPRPVQNANGFRQGAAPAQGAPTNPPNFTRGNGFDRGNGGFNQNRPGGDNRGQDNRFNGDNRGNTPQATDPRTNGGNGMNYNGNGGRNGFNGQQGGRPTQPGQPAQPAQPAQPIQPAQPVQPNQPNQPNQGNPRGNFQPGDGRFRPQPANPPRMPMPQDNGNGNNRFNGGQPGQSQQPRQFQMTQPQPGQQPAQQQPQQRPAQQQPVPQQPVQQQQPMQQRPAVNQPAPNNPGSMRDQRGPGNANFRPR</sequence>
<reference evidence="3 4" key="1">
    <citation type="submission" date="2012-06" db="EMBL/GenBank/DDBJ databases">
        <title>Complete genome of Terriglobus roseus DSM 18391.</title>
        <authorList>
            <consortium name="US DOE Joint Genome Institute (JGI-PGF)"/>
            <person name="Lucas S."/>
            <person name="Copeland A."/>
            <person name="Lapidus A."/>
            <person name="Glavina del Rio T."/>
            <person name="Dalin E."/>
            <person name="Tice H."/>
            <person name="Bruce D."/>
            <person name="Goodwin L."/>
            <person name="Pitluck S."/>
            <person name="Peters L."/>
            <person name="Mikhailova N."/>
            <person name="Munk A.C.C."/>
            <person name="Kyrpides N."/>
            <person name="Mavromatis K."/>
            <person name="Ivanova N."/>
            <person name="Brettin T."/>
            <person name="Detter J.C."/>
            <person name="Han C."/>
            <person name="Larimer F."/>
            <person name="Land M."/>
            <person name="Hauser L."/>
            <person name="Markowitz V."/>
            <person name="Cheng J.-F."/>
            <person name="Hugenholtz P."/>
            <person name="Woyke T."/>
            <person name="Wu D."/>
            <person name="Brambilla E."/>
            <person name="Klenk H.-P."/>
            <person name="Eisen J.A."/>
        </authorList>
    </citation>
    <scope>NUCLEOTIDE SEQUENCE [LARGE SCALE GENOMIC DNA]</scope>
    <source>
        <strain evidence="4">DSM 18391 / NRRL B-41598 / KBS 63</strain>
    </source>
</reference>
<dbReference type="GO" id="GO:0051301">
    <property type="term" value="P:cell division"/>
    <property type="evidence" value="ECO:0007669"/>
    <property type="project" value="UniProtKB-KW"/>
</dbReference>
<dbReference type="Proteomes" id="UP000006056">
    <property type="component" value="Chromosome"/>
</dbReference>
<dbReference type="RefSeq" id="WP_014786917.1">
    <property type="nucleotide sequence ID" value="NC_018014.1"/>
</dbReference>
<feature type="signal peptide" evidence="2">
    <location>
        <begin position="1"/>
        <end position="29"/>
    </location>
</feature>
<name>I3ZK88_TERRK</name>
<dbReference type="EMBL" id="CP003379">
    <property type="protein sequence ID" value="AFL89656.1"/>
    <property type="molecule type" value="Genomic_DNA"/>
</dbReference>
<gene>
    <name evidence="3" type="ordered locus">Terro_3442</name>
</gene>
<proteinExistence type="predicted"/>
<dbReference type="STRING" id="926566.Terro_3442"/>
<keyword evidence="4" id="KW-1185">Reference proteome</keyword>
<accession>I3ZK88</accession>
<keyword evidence="3" id="KW-0132">Cell division</keyword>
<dbReference type="AlphaFoldDB" id="I3ZK88"/>
<dbReference type="InterPro" id="IPR024447">
    <property type="entry name" value="YXWGXW_rpt"/>
</dbReference>
<organism evidence="3 4">
    <name type="scientific">Terriglobus roseus (strain DSM 18391 / NRRL B-41598 / KBS 63)</name>
    <dbReference type="NCBI Taxonomy" id="926566"/>
    <lineage>
        <taxon>Bacteria</taxon>
        <taxon>Pseudomonadati</taxon>
        <taxon>Acidobacteriota</taxon>
        <taxon>Terriglobia</taxon>
        <taxon>Terriglobales</taxon>
        <taxon>Acidobacteriaceae</taxon>
        <taxon>Terriglobus</taxon>
    </lineage>
</organism>
<feature type="compositionally biased region" description="Polar residues" evidence="1">
    <location>
        <begin position="294"/>
        <end position="306"/>
    </location>
</feature>